<keyword evidence="2" id="KW-1185">Reference proteome</keyword>
<dbReference type="RefSeq" id="WP_156204208.1">
    <property type="nucleotide sequence ID" value="NZ_CP046457.1"/>
</dbReference>
<evidence type="ECO:0000313" key="2">
    <source>
        <dbReference type="Proteomes" id="UP000426444"/>
    </source>
</evidence>
<accession>A0A6I6DCW3</accession>
<gene>
    <name evidence="1" type="ORF">SYNTR_1828</name>
</gene>
<dbReference type="AlphaFoldDB" id="A0A6I6DCW3"/>
<protein>
    <submittedName>
        <fullName evidence="1">Uncharacterized protein</fullName>
    </submittedName>
</protein>
<name>A0A6I6DCW3_9FIRM</name>
<reference evidence="2" key="1">
    <citation type="journal article" date="2019" name="Microbiology">
        <title>Complete Genome Sequence of an Uncultured Bacterium of the Candidate Phylum Bipolaricaulota.</title>
        <authorList>
            <person name="Kadnikov V.V."/>
            <person name="Mardanov A.V."/>
            <person name="Beletsky A.V."/>
            <person name="Frank Y.A."/>
            <person name="Karnachuk O.V."/>
            <person name="Ravin N.V."/>
        </authorList>
    </citation>
    <scope>NUCLEOTIDE SEQUENCE [LARGE SCALE GENOMIC DNA]</scope>
</reference>
<dbReference type="OrthoDB" id="8428218at2"/>
<proteinExistence type="predicted"/>
<dbReference type="KEGG" id="salq:SYNTR_1828"/>
<evidence type="ECO:0000313" key="1">
    <source>
        <dbReference type="EMBL" id="QGU00422.1"/>
    </source>
</evidence>
<organism evidence="1 2">
    <name type="scientific">Candidatus Syntrophocurvum alkaliphilum</name>
    <dbReference type="NCBI Taxonomy" id="2293317"/>
    <lineage>
        <taxon>Bacteria</taxon>
        <taxon>Bacillati</taxon>
        <taxon>Bacillota</taxon>
        <taxon>Clostridia</taxon>
        <taxon>Eubacteriales</taxon>
        <taxon>Syntrophomonadaceae</taxon>
        <taxon>Candidatus Syntrophocurvum</taxon>
    </lineage>
</organism>
<sequence>MKGILPKSVKTFGLSRVSGGNDQIFHDRLSNSISGVAKKYPSVVVPVPNDVSDKIIEYYINLIDGCDRNDIPEVNLKVLWPIDVDQKLGYKEMTQKVNNFSGYKVVKNILGEKKKMRIKYKIEMKELNNLNL</sequence>
<dbReference type="EMBL" id="CP046457">
    <property type="protein sequence ID" value="QGU00422.1"/>
    <property type="molecule type" value="Genomic_DNA"/>
</dbReference>
<dbReference type="Proteomes" id="UP000426444">
    <property type="component" value="Chromosome"/>
</dbReference>